<evidence type="ECO:0000313" key="4">
    <source>
        <dbReference type="Proteomes" id="UP001499854"/>
    </source>
</evidence>
<evidence type="ECO:0000256" key="1">
    <source>
        <dbReference type="SAM" id="MobiDB-lite"/>
    </source>
</evidence>
<feature type="transmembrane region" description="Helical" evidence="2">
    <location>
        <begin position="35"/>
        <end position="53"/>
    </location>
</feature>
<keyword evidence="4" id="KW-1185">Reference proteome</keyword>
<feature type="transmembrane region" description="Helical" evidence="2">
    <location>
        <begin position="59"/>
        <end position="77"/>
    </location>
</feature>
<organism evidence="3 4">
    <name type="scientific">Catenulispora subtropica</name>
    <dbReference type="NCBI Taxonomy" id="450798"/>
    <lineage>
        <taxon>Bacteria</taxon>
        <taxon>Bacillati</taxon>
        <taxon>Actinomycetota</taxon>
        <taxon>Actinomycetes</taxon>
        <taxon>Catenulisporales</taxon>
        <taxon>Catenulisporaceae</taxon>
        <taxon>Catenulispora</taxon>
    </lineage>
</organism>
<name>A0ABN2T7Q1_9ACTN</name>
<dbReference type="NCBIfam" id="NF042935">
    <property type="entry name" value="SCO6880_fam"/>
    <property type="match status" value="1"/>
</dbReference>
<sequence length="509" mass="56447">MSTTQQEPPQYRRAYLLGKAKPSALIGRNRETGEIGVIVLCCALSLLSGFFVPTTFLKVLGILAGPALALVVVFMPYNGRTIYKWYEINRSYKRLLRSPQATWRSRAMEAGTRIDGTEVEIGPPPGVGRLRWLRAQFGPDEIAVLMHLDRRTVTATLEIEGPGVGSRDSEDQEALVDRFGTLLRHVANGDGFVTRLQMLARTLPADPDAHAKDVARRGDEQAPRWLQESYEHLLSMVSTSSEQHRAYLIACMPYTKDLASEAYVIGRGAVDVGIGIIMARELADICARLADADIKVRQPLGPVALSSLIHSMYDPDHPIDHLHAMSRRNAWPAELDATHPQFLRAKTRESTTAEPWCHATAWIKEWPLTPVGVNFLAPLLVHTPDVIRTVAVTMDLEPTDVAIERMLTEKINTDAEASRQAKLGRVDDPRERAHAGRVDQRGEDLASGAAGVNLVGYITVSARGPEPLNRDKRTIRASAGKSFLKLEWCDREHHRAFTNTLPFATGLRK</sequence>
<evidence type="ECO:0000313" key="3">
    <source>
        <dbReference type="EMBL" id="GAA2000511.1"/>
    </source>
</evidence>
<reference evidence="3 4" key="1">
    <citation type="journal article" date="2019" name="Int. J. Syst. Evol. Microbiol.">
        <title>The Global Catalogue of Microorganisms (GCM) 10K type strain sequencing project: providing services to taxonomists for standard genome sequencing and annotation.</title>
        <authorList>
            <consortium name="The Broad Institute Genomics Platform"/>
            <consortium name="The Broad Institute Genome Sequencing Center for Infectious Disease"/>
            <person name="Wu L."/>
            <person name="Ma J."/>
        </authorList>
    </citation>
    <scope>NUCLEOTIDE SEQUENCE [LARGE SCALE GENOMIC DNA]</scope>
    <source>
        <strain evidence="3 4">JCM 16013</strain>
    </source>
</reference>
<protein>
    <recommendedName>
        <fullName evidence="5">Integral membrane protein</fullName>
    </recommendedName>
</protein>
<dbReference type="Proteomes" id="UP001499854">
    <property type="component" value="Unassembled WGS sequence"/>
</dbReference>
<evidence type="ECO:0008006" key="5">
    <source>
        <dbReference type="Google" id="ProtNLM"/>
    </source>
</evidence>
<accession>A0ABN2T7Q1</accession>
<keyword evidence="2" id="KW-0472">Membrane</keyword>
<comment type="caution">
    <text evidence="3">The sequence shown here is derived from an EMBL/GenBank/DDBJ whole genome shotgun (WGS) entry which is preliminary data.</text>
</comment>
<proteinExistence type="predicted"/>
<feature type="region of interest" description="Disordered" evidence="1">
    <location>
        <begin position="414"/>
        <end position="442"/>
    </location>
</feature>
<keyword evidence="2" id="KW-0812">Transmembrane</keyword>
<gene>
    <name evidence="3" type="ORF">GCM10009838_77580</name>
</gene>
<evidence type="ECO:0000256" key="2">
    <source>
        <dbReference type="SAM" id="Phobius"/>
    </source>
</evidence>
<dbReference type="RefSeq" id="WP_344662195.1">
    <property type="nucleotide sequence ID" value="NZ_BAAAQM010000068.1"/>
</dbReference>
<dbReference type="EMBL" id="BAAAQM010000068">
    <property type="protein sequence ID" value="GAA2000511.1"/>
    <property type="molecule type" value="Genomic_DNA"/>
</dbReference>
<dbReference type="InterPro" id="IPR049978">
    <property type="entry name" value="SCO6880-like"/>
</dbReference>
<keyword evidence="2" id="KW-1133">Transmembrane helix</keyword>